<proteinExistence type="predicted"/>
<dbReference type="AlphaFoldDB" id="A0A838ZJV9"/>
<dbReference type="EMBL" id="JACDZE010000001">
    <property type="protein sequence ID" value="MBA5628654.1"/>
    <property type="molecule type" value="Genomic_DNA"/>
</dbReference>
<sequence>MAIKTLLLDEAEFIDFQLYGLVSAYADPAQMVYHINRSFETQFIRCADLDVVIENQITYFPVFEWENLETGTYYHIIKNASYSLNSTDNFGNLSTLFDVTPVLIQAYKQYNFLLKVSGDSSEELPFDENNFIQLISELETDGIKTINRLIF</sequence>
<keyword evidence="2" id="KW-1185">Reference proteome</keyword>
<dbReference type="NCBIfam" id="NF033205">
    <property type="entry name" value="IPExxxVDY"/>
    <property type="match status" value="1"/>
</dbReference>
<dbReference type="RefSeq" id="WP_182042244.1">
    <property type="nucleotide sequence ID" value="NZ_JACDZE010000001.1"/>
</dbReference>
<organism evidence="1 2">
    <name type="scientific">Moheibacter lacus</name>
    <dbReference type="NCBI Taxonomy" id="2745851"/>
    <lineage>
        <taxon>Bacteria</taxon>
        <taxon>Pseudomonadati</taxon>
        <taxon>Bacteroidota</taxon>
        <taxon>Flavobacteriia</taxon>
        <taxon>Flavobacteriales</taxon>
        <taxon>Weeksellaceae</taxon>
        <taxon>Moheibacter</taxon>
    </lineage>
</organism>
<comment type="caution">
    <text evidence="1">The sequence shown here is derived from an EMBL/GenBank/DDBJ whole genome shotgun (WGS) entry which is preliminary data.</text>
</comment>
<gene>
    <name evidence="1" type="ORF">HU137_02590</name>
</gene>
<evidence type="ECO:0000313" key="1">
    <source>
        <dbReference type="EMBL" id="MBA5628654.1"/>
    </source>
</evidence>
<name>A0A838ZJV9_9FLAO</name>
<reference evidence="1 2" key="1">
    <citation type="submission" date="2020-07" db="EMBL/GenBank/DDBJ databases">
        <title>Moheibacter lacus sp. nov., a member of the family Flavobacteriaceae isolated from freshwater lake sediment.</title>
        <authorList>
            <person name="Liu Y."/>
        </authorList>
    </citation>
    <scope>NUCLEOTIDE SEQUENCE [LARGE SCALE GENOMIC DNA]</scope>
    <source>
        <strain evidence="1 2">BDHS18</strain>
    </source>
</reference>
<evidence type="ECO:0000313" key="2">
    <source>
        <dbReference type="Proteomes" id="UP000552241"/>
    </source>
</evidence>
<accession>A0A838ZJV9</accession>
<dbReference type="Proteomes" id="UP000552241">
    <property type="component" value="Unassembled WGS sequence"/>
</dbReference>
<protein>
    <submittedName>
        <fullName evidence="1">IPExxxVDY family protein</fullName>
    </submittedName>
</protein>
<dbReference type="InterPro" id="IPR047690">
    <property type="entry name" value="IPExxxVDY_fam"/>
</dbReference>